<dbReference type="EMBL" id="LUKE01000001">
    <property type="protein sequence ID" value="KYG67233.1"/>
    <property type="molecule type" value="Genomic_DNA"/>
</dbReference>
<evidence type="ECO:0000313" key="2">
    <source>
        <dbReference type="EMBL" id="KYG67233.1"/>
    </source>
</evidence>
<dbReference type="Proteomes" id="UP000075320">
    <property type="component" value="Unassembled WGS sequence"/>
</dbReference>
<evidence type="ECO:0008006" key="4">
    <source>
        <dbReference type="Google" id="ProtNLM"/>
    </source>
</evidence>
<dbReference type="AlphaFoldDB" id="A0A150WRU0"/>
<feature type="compositionally biased region" description="Pro residues" evidence="1">
    <location>
        <begin position="60"/>
        <end position="82"/>
    </location>
</feature>
<evidence type="ECO:0000313" key="3">
    <source>
        <dbReference type="Proteomes" id="UP000075320"/>
    </source>
</evidence>
<name>A0A150WRU0_BDEBC</name>
<gene>
    <name evidence="2" type="ORF">AZI86_09515</name>
</gene>
<proteinExistence type="predicted"/>
<accession>A0A150WRU0</accession>
<protein>
    <recommendedName>
        <fullName evidence="4">VWFA domain-containing protein</fullName>
    </recommendedName>
</protein>
<dbReference type="Gene3D" id="3.40.50.410">
    <property type="entry name" value="von Willebrand factor, type A domain"/>
    <property type="match status" value="1"/>
</dbReference>
<comment type="caution">
    <text evidence="2">The sequence shown here is derived from an EMBL/GenBank/DDBJ whole genome shotgun (WGS) entry which is preliminary data.</text>
</comment>
<keyword evidence="3" id="KW-1185">Reference proteome</keyword>
<organism evidence="2 3">
    <name type="scientific">Bdellovibrio bacteriovorus</name>
    <dbReference type="NCBI Taxonomy" id="959"/>
    <lineage>
        <taxon>Bacteria</taxon>
        <taxon>Pseudomonadati</taxon>
        <taxon>Bdellovibrionota</taxon>
        <taxon>Bdellovibrionia</taxon>
        <taxon>Bdellovibrionales</taxon>
        <taxon>Pseudobdellovibrionaceae</taxon>
        <taxon>Bdellovibrio</taxon>
    </lineage>
</organism>
<reference evidence="2 3" key="1">
    <citation type="submission" date="2016-03" db="EMBL/GenBank/DDBJ databases">
        <authorList>
            <person name="Ploux O."/>
        </authorList>
    </citation>
    <scope>NUCLEOTIDE SEQUENCE [LARGE SCALE GENOMIC DNA]</scope>
    <source>
        <strain evidence="2 3">R0</strain>
    </source>
</reference>
<sequence length="443" mass="47778">MGDKRLCAILQQRESGYMLLKSRALACAVTASMAFLSACGPVKFSSSSEADLTPSGVTPSPTPSGSPSPSPTGSPSPSPTTSPTPTLIDKHFNQTIAAANYKLDIVLIIDDSNSMLADNQKLANRLSSLVTKLEAAGSNIDWQMCATVTRATPYQGSWAWGASIYWQPNARASSLAPDTSLGYILKRGTSNLASIFANTINYIDAGWEGSDDERGIKAAWRHVYNGDLRYSGNSGCYRTDSAVTYIIISDEDVRSVGGDPSQKFYQDELKTLEEEDKPQVFVDYFKTVFGDTRRFTVNSIIVKPGDSTCKASQDAQGAKSHYGFKYAELSNLTGGGIGSICDSDYTANMDLFFGRIKASLSSVNLECTPYNNVATITISPNPENSVGSVQGASIVFSKPLSNGTTIDVRYKCLDRAPSSFGEAIKVEQPGFFARIVNFFKNLF</sequence>
<evidence type="ECO:0000256" key="1">
    <source>
        <dbReference type="SAM" id="MobiDB-lite"/>
    </source>
</evidence>
<feature type="region of interest" description="Disordered" evidence="1">
    <location>
        <begin position="49"/>
        <end position="87"/>
    </location>
</feature>
<dbReference type="InterPro" id="IPR036465">
    <property type="entry name" value="vWFA_dom_sf"/>
</dbReference>